<keyword evidence="1" id="KW-1133">Transmembrane helix</keyword>
<keyword evidence="1" id="KW-0812">Transmembrane</keyword>
<dbReference type="RefSeq" id="WP_135181585.1">
    <property type="nucleotide sequence ID" value="NZ_JADGKZ010000004.1"/>
</dbReference>
<dbReference type="OrthoDB" id="2235083at2"/>
<protein>
    <submittedName>
        <fullName evidence="2">Uncharacterized protein</fullName>
    </submittedName>
</protein>
<accession>A0A4Y9JDC1</accession>
<gene>
    <name evidence="2" type="ORF">E4T82_03975</name>
</gene>
<dbReference type="NCBIfam" id="NF040686">
    <property type="entry name" value="TcpD_dom"/>
    <property type="match status" value="1"/>
</dbReference>
<name>A0A4Y9JDC1_9STRE</name>
<proteinExistence type="predicted"/>
<feature type="transmembrane region" description="Helical" evidence="1">
    <location>
        <begin position="38"/>
        <end position="61"/>
    </location>
</feature>
<evidence type="ECO:0000313" key="3">
    <source>
        <dbReference type="Proteomes" id="UP000297253"/>
    </source>
</evidence>
<evidence type="ECO:0000313" key="2">
    <source>
        <dbReference type="EMBL" id="TFU98178.1"/>
    </source>
</evidence>
<feature type="transmembrane region" description="Helical" evidence="1">
    <location>
        <begin position="7"/>
        <end position="26"/>
    </location>
</feature>
<evidence type="ECO:0000256" key="1">
    <source>
        <dbReference type="SAM" id="Phobius"/>
    </source>
</evidence>
<organism evidence="2 3">
    <name type="scientific">Streptococcus cuniculi</name>
    <dbReference type="NCBI Taxonomy" id="1432788"/>
    <lineage>
        <taxon>Bacteria</taxon>
        <taxon>Bacillati</taxon>
        <taxon>Bacillota</taxon>
        <taxon>Bacilli</taxon>
        <taxon>Lactobacillales</taxon>
        <taxon>Streptococcaceae</taxon>
        <taxon>Streptococcus</taxon>
    </lineage>
</organism>
<sequence length="72" mass="8000">MKVLFEWFVNDVLIWLIAGFAGWKFVDGIRESKIGQSVWALVIGGSAYYFVKNPVTVLGWLGNIFSKVFGGG</sequence>
<dbReference type="EMBL" id="SPPD01000004">
    <property type="protein sequence ID" value="TFU98178.1"/>
    <property type="molecule type" value="Genomic_DNA"/>
</dbReference>
<reference evidence="2 3" key="1">
    <citation type="submission" date="2019-03" db="EMBL/GenBank/DDBJ databases">
        <title>Diversity of the mouse oral microbiome.</title>
        <authorList>
            <person name="Joseph S."/>
            <person name="Aduse-Opoku J."/>
            <person name="Curtis M."/>
            <person name="Wade W."/>
            <person name="Hashim A."/>
        </authorList>
    </citation>
    <scope>NUCLEOTIDE SEQUENCE [LARGE SCALE GENOMIC DNA]</scope>
    <source>
        <strain evidence="2 3">WM131</strain>
    </source>
</reference>
<dbReference type="AlphaFoldDB" id="A0A4Y9JDC1"/>
<dbReference type="Proteomes" id="UP000297253">
    <property type="component" value="Unassembled WGS sequence"/>
</dbReference>
<comment type="caution">
    <text evidence="2">The sequence shown here is derived from an EMBL/GenBank/DDBJ whole genome shotgun (WGS) entry which is preliminary data.</text>
</comment>
<keyword evidence="1" id="KW-0472">Membrane</keyword>
<dbReference type="InterPro" id="IPR049746">
    <property type="entry name" value="TcpD-like_C"/>
</dbReference>